<comment type="caution">
    <text evidence="2">The sequence shown here is derived from an EMBL/GenBank/DDBJ whole genome shotgun (WGS) entry which is preliminary data.</text>
</comment>
<name>A0A4V6A0U0_STECR</name>
<evidence type="ECO:0000313" key="2">
    <source>
        <dbReference type="EMBL" id="TKR72135.1"/>
    </source>
</evidence>
<dbReference type="AlphaFoldDB" id="A0A4V6A0U0"/>
<feature type="compositionally biased region" description="Basic and acidic residues" evidence="1">
    <location>
        <begin position="171"/>
        <end position="194"/>
    </location>
</feature>
<accession>A0A4V6A0U0</accession>
<feature type="region of interest" description="Disordered" evidence="1">
    <location>
        <begin position="56"/>
        <end position="117"/>
    </location>
</feature>
<reference evidence="2 3" key="2">
    <citation type="journal article" date="2019" name="G3 (Bethesda)">
        <title>Hybrid Assembly of the Genome of the Entomopathogenic Nematode Steinernema carpocapsae Identifies the X-Chromosome.</title>
        <authorList>
            <person name="Serra L."/>
            <person name="Macchietto M."/>
            <person name="Macias-Munoz A."/>
            <person name="McGill C.J."/>
            <person name="Rodriguez I.M."/>
            <person name="Rodriguez B."/>
            <person name="Murad R."/>
            <person name="Mortazavi A."/>
        </authorList>
    </citation>
    <scope>NUCLEOTIDE SEQUENCE [LARGE SCALE GENOMIC DNA]</scope>
    <source>
        <strain evidence="2 3">ALL</strain>
    </source>
</reference>
<proteinExistence type="predicted"/>
<dbReference type="EMBL" id="AZBU02000006">
    <property type="protein sequence ID" value="TKR72135.1"/>
    <property type="molecule type" value="Genomic_DNA"/>
</dbReference>
<sequence>MPPRQAPKVDESFVLTSVVNSMLEVRNPELARRWTDVCARMNIFIAKCREEDAKAAMQQPGTDVEEVVQGTREPPKKRRKYASEEERKEAQRIARNERRKNIRKAKRQERESEVFKEAQAAEAFPAGTTIDDALRQVLGGVDVAEEGRQAEEKPKTSSDQEKKKRGRPPKAKADDKDAKTEEDAKATEPQKAELEEVVESDTPKKKRRQFKTDEERREAKRIAQNERRRKAKEALKQAKESEASKESLAAHSPQADASVASAVQQVDMVDDDIEVVEEVRHFEADGDIMTVITL</sequence>
<keyword evidence="3" id="KW-1185">Reference proteome</keyword>
<reference evidence="2 3" key="1">
    <citation type="journal article" date="2015" name="Genome Biol.">
        <title>Comparative genomics of Steinernema reveals deeply conserved gene regulatory networks.</title>
        <authorList>
            <person name="Dillman A.R."/>
            <person name="Macchietto M."/>
            <person name="Porter C.F."/>
            <person name="Rogers A."/>
            <person name="Williams B."/>
            <person name="Antoshechkin I."/>
            <person name="Lee M.M."/>
            <person name="Goodwin Z."/>
            <person name="Lu X."/>
            <person name="Lewis E.E."/>
            <person name="Goodrich-Blair H."/>
            <person name="Stock S.P."/>
            <person name="Adams B.J."/>
            <person name="Sternberg P.W."/>
            <person name="Mortazavi A."/>
        </authorList>
    </citation>
    <scope>NUCLEOTIDE SEQUENCE [LARGE SCALE GENOMIC DNA]</scope>
    <source>
        <strain evidence="2 3">ALL</strain>
    </source>
</reference>
<evidence type="ECO:0000256" key="1">
    <source>
        <dbReference type="SAM" id="MobiDB-lite"/>
    </source>
</evidence>
<feature type="compositionally biased region" description="Basic and acidic residues" evidence="1">
    <location>
        <begin position="145"/>
        <end position="162"/>
    </location>
</feature>
<gene>
    <name evidence="2" type="ORF">L596_019639</name>
</gene>
<feature type="compositionally biased region" description="Basic and acidic residues" evidence="1">
    <location>
        <begin position="81"/>
        <end position="96"/>
    </location>
</feature>
<feature type="compositionally biased region" description="Basic residues" evidence="1">
    <location>
        <begin position="97"/>
        <end position="107"/>
    </location>
</feature>
<feature type="region of interest" description="Disordered" evidence="1">
    <location>
        <begin position="141"/>
        <end position="263"/>
    </location>
</feature>
<dbReference type="Proteomes" id="UP000298663">
    <property type="component" value="Unassembled WGS sequence"/>
</dbReference>
<feature type="compositionally biased region" description="Low complexity" evidence="1">
    <location>
        <begin position="252"/>
        <end position="263"/>
    </location>
</feature>
<organism evidence="2 3">
    <name type="scientific">Steinernema carpocapsae</name>
    <name type="common">Entomopathogenic nematode</name>
    <dbReference type="NCBI Taxonomy" id="34508"/>
    <lineage>
        <taxon>Eukaryota</taxon>
        <taxon>Metazoa</taxon>
        <taxon>Ecdysozoa</taxon>
        <taxon>Nematoda</taxon>
        <taxon>Chromadorea</taxon>
        <taxon>Rhabditida</taxon>
        <taxon>Tylenchina</taxon>
        <taxon>Panagrolaimomorpha</taxon>
        <taxon>Strongyloidoidea</taxon>
        <taxon>Steinernematidae</taxon>
        <taxon>Steinernema</taxon>
    </lineage>
</organism>
<feature type="compositionally biased region" description="Basic and acidic residues" evidence="1">
    <location>
        <begin position="210"/>
        <end position="245"/>
    </location>
</feature>
<protein>
    <submittedName>
        <fullName evidence="2">Uncharacterized protein</fullName>
    </submittedName>
</protein>
<evidence type="ECO:0000313" key="3">
    <source>
        <dbReference type="Proteomes" id="UP000298663"/>
    </source>
</evidence>